<keyword evidence="2 7" id="KW-0963">Cytoplasm</keyword>
<comment type="cofactor">
    <cofactor evidence="10">
        <name>Zn(2+)</name>
        <dbReference type="ChEBI" id="CHEBI:29105"/>
    </cofactor>
</comment>
<feature type="binding site" evidence="10">
    <location>
        <position position="123"/>
    </location>
    <ligand>
        <name>Mg(2+)</name>
        <dbReference type="ChEBI" id="CHEBI:18420"/>
    </ligand>
</feature>
<dbReference type="Pfam" id="PF13242">
    <property type="entry name" value="Hydrolase_like"/>
    <property type="match status" value="1"/>
</dbReference>
<keyword evidence="5 7" id="KW-0119">Carbohydrate metabolism</keyword>
<keyword evidence="10" id="KW-0460">Magnesium</keyword>
<dbReference type="GO" id="GO:0046872">
    <property type="term" value="F:metal ion binding"/>
    <property type="evidence" value="ECO:0007669"/>
    <property type="project" value="UniProtKB-KW"/>
</dbReference>
<comment type="subcellular location">
    <subcellularLocation>
        <location evidence="1 7">Cytoplasm</location>
    </subcellularLocation>
</comment>
<evidence type="ECO:0000256" key="5">
    <source>
        <dbReference type="ARBA" id="ARBA00023277"/>
    </source>
</evidence>
<keyword evidence="3 10" id="KW-0479">Metal-binding</keyword>
<keyword evidence="4 7" id="KW-0378">Hydrolase</keyword>
<feature type="binding site" evidence="10">
    <location>
        <position position="7"/>
    </location>
    <ligand>
        <name>Mg(2+)</name>
        <dbReference type="ChEBI" id="CHEBI:18420"/>
    </ligand>
</feature>
<dbReference type="NCBIfam" id="TIGR01656">
    <property type="entry name" value="Histidinol-ppas"/>
    <property type="match status" value="1"/>
</dbReference>
<evidence type="ECO:0000256" key="9">
    <source>
        <dbReference type="PIRSR" id="PIRSR004682-3"/>
    </source>
</evidence>
<dbReference type="SUPFAM" id="SSF56784">
    <property type="entry name" value="HAD-like"/>
    <property type="match status" value="1"/>
</dbReference>
<feature type="active site" description="Nucleophile" evidence="8">
    <location>
        <position position="7"/>
    </location>
</feature>
<sequence length="166" mass="18755">MKAIFLDRDGVINDNSKHVNRPEDLIIYESAKRGLKKLYDAGFTLFIVTNQGGVELGYITEEDLNKIHKKLIEELKPYCQIKEIKICPDFHRKSECRKPKPGMILELAEKYNIDLSQSWMIGDMDTDIIAGLKAGCKTAKIGDAYEKAHINGRDLDDVAEKILSGV</sequence>
<accession>A0A096BHZ2</accession>
<dbReference type="InterPro" id="IPR023214">
    <property type="entry name" value="HAD_sf"/>
</dbReference>
<comment type="caution">
    <text evidence="11">The sequence shown here is derived from an EMBL/GenBank/DDBJ whole genome shotgun (WGS) entry which is preliminary data.</text>
</comment>
<feature type="binding site" evidence="10">
    <location>
        <position position="87"/>
    </location>
    <ligand>
        <name>Zn(2+)</name>
        <dbReference type="ChEBI" id="CHEBI:29105"/>
    </ligand>
</feature>
<dbReference type="Proteomes" id="UP000029622">
    <property type="component" value="Unassembled WGS sequence"/>
</dbReference>
<comment type="similarity">
    <text evidence="7">Belongs to the gmhB family.</text>
</comment>
<feature type="active site" description="Proton donor" evidence="8">
    <location>
        <position position="9"/>
    </location>
</feature>
<gene>
    <name evidence="11" type="ORF">Y919_05975</name>
</gene>
<evidence type="ECO:0000313" key="12">
    <source>
        <dbReference type="Proteomes" id="UP000029622"/>
    </source>
</evidence>
<dbReference type="Gene3D" id="3.40.50.1000">
    <property type="entry name" value="HAD superfamily/HAD-like"/>
    <property type="match status" value="1"/>
</dbReference>
<dbReference type="GO" id="GO:0005737">
    <property type="term" value="C:cytoplasm"/>
    <property type="evidence" value="ECO:0007669"/>
    <property type="project" value="UniProtKB-SubCell"/>
</dbReference>
<dbReference type="AlphaFoldDB" id="A0A096BHZ2"/>
<comment type="cofactor">
    <cofactor evidence="10">
        <name>Mg(2+)</name>
        <dbReference type="ChEBI" id="CHEBI:18420"/>
    </cofactor>
</comment>
<dbReference type="InterPro" id="IPR036412">
    <property type="entry name" value="HAD-like_sf"/>
</dbReference>
<evidence type="ECO:0000256" key="4">
    <source>
        <dbReference type="ARBA" id="ARBA00022801"/>
    </source>
</evidence>
<dbReference type="EMBL" id="AZTB01000024">
    <property type="protein sequence ID" value="KGG80487.1"/>
    <property type="molecule type" value="Genomic_DNA"/>
</dbReference>
<dbReference type="GO" id="GO:0016791">
    <property type="term" value="F:phosphatase activity"/>
    <property type="evidence" value="ECO:0007669"/>
    <property type="project" value="InterPro"/>
</dbReference>
<dbReference type="EC" id="3.1.3.-" evidence="7"/>
<evidence type="ECO:0000256" key="10">
    <source>
        <dbReference type="PIRSR" id="PIRSR004682-4"/>
    </source>
</evidence>
<dbReference type="InterPro" id="IPR004446">
    <property type="entry name" value="Heptose_bisP_phosphatase"/>
</dbReference>
<protein>
    <recommendedName>
        <fullName evidence="6 7">D,D-heptose 1,7-bisphosphate phosphatase</fullName>
        <ecNumber evidence="7">3.1.3.-</ecNumber>
    </recommendedName>
</protein>
<dbReference type="CDD" id="cd07503">
    <property type="entry name" value="HAD_HisB-N"/>
    <property type="match status" value="1"/>
</dbReference>
<reference evidence="11 12" key="1">
    <citation type="submission" date="2013-12" db="EMBL/GenBank/DDBJ databases">
        <title>Draft genome sequence of Caloranaerobacter sp. H53214.</title>
        <authorList>
            <person name="Jiang L.J."/>
            <person name="Shao Z.Z."/>
            <person name="Long M.N."/>
        </authorList>
    </citation>
    <scope>NUCLEOTIDE SEQUENCE [LARGE SCALE GENOMIC DNA]</scope>
    <source>
        <strain evidence="11 12">H53214</strain>
    </source>
</reference>
<dbReference type="STRING" id="1156417.Y919_05975"/>
<dbReference type="GO" id="GO:0005975">
    <property type="term" value="P:carbohydrate metabolic process"/>
    <property type="evidence" value="ECO:0007669"/>
    <property type="project" value="InterPro"/>
</dbReference>
<keyword evidence="10" id="KW-0862">Zinc</keyword>
<evidence type="ECO:0000256" key="7">
    <source>
        <dbReference type="PIRNR" id="PIRNR004682"/>
    </source>
</evidence>
<feature type="site" description="Stabilizes the phosphoryl group" evidence="9">
    <location>
        <position position="98"/>
    </location>
</feature>
<feature type="binding site" evidence="10">
    <location>
        <position position="96"/>
    </location>
    <ligand>
        <name>Zn(2+)</name>
        <dbReference type="ChEBI" id="CHEBI:29105"/>
    </ligand>
</feature>
<evidence type="ECO:0000256" key="3">
    <source>
        <dbReference type="ARBA" id="ARBA00022723"/>
    </source>
</evidence>
<feature type="binding site" evidence="10">
    <location>
        <position position="9"/>
    </location>
    <ligand>
        <name>Mg(2+)</name>
        <dbReference type="ChEBI" id="CHEBI:18420"/>
    </ligand>
</feature>
<evidence type="ECO:0000256" key="1">
    <source>
        <dbReference type="ARBA" id="ARBA00004496"/>
    </source>
</evidence>
<dbReference type="PIRSF" id="PIRSF004682">
    <property type="entry name" value="GmhB"/>
    <property type="match status" value="1"/>
</dbReference>
<dbReference type="InterPro" id="IPR006549">
    <property type="entry name" value="HAD-SF_hydro_IIIA"/>
</dbReference>
<dbReference type="PANTHER" id="PTHR42891:SF1">
    <property type="entry name" value="D-GLYCERO-BETA-D-MANNO-HEPTOSE-1,7-BISPHOSPHATE 7-PHOSPHATASE"/>
    <property type="match status" value="1"/>
</dbReference>
<feature type="site" description="Stabilizes the phosphoryl group" evidence="9">
    <location>
        <position position="49"/>
    </location>
</feature>
<evidence type="ECO:0000256" key="6">
    <source>
        <dbReference type="ARBA" id="ARBA00031828"/>
    </source>
</evidence>
<proteinExistence type="inferred from homology"/>
<evidence type="ECO:0000256" key="2">
    <source>
        <dbReference type="ARBA" id="ARBA00022490"/>
    </source>
</evidence>
<dbReference type="NCBIfam" id="TIGR01662">
    <property type="entry name" value="HAD-SF-IIIA"/>
    <property type="match status" value="1"/>
</dbReference>
<evidence type="ECO:0000256" key="8">
    <source>
        <dbReference type="PIRSR" id="PIRSR004682-1"/>
    </source>
</evidence>
<dbReference type="RefSeq" id="WP_035163262.1">
    <property type="nucleotide sequence ID" value="NZ_AZTB01000024.1"/>
</dbReference>
<feature type="site" description="Contributes to substrate recognition" evidence="9">
    <location>
        <position position="97"/>
    </location>
</feature>
<dbReference type="InterPro" id="IPR006543">
    <property type="entry name" value="Histidinol-phos"/>
</dbReference>
<dbReference type="PANTHER" id="PTHR42891">
    <property type="entry name" value="D-GLYCERO-BETA-D-MANNO-HEPTOSE-1,7-BISPHOSPHATE 7-PHOSPHATASE"/>
    <property type="match status" value="1"/>
</dbReference>
<evidence type="ECO:0000313" key="11">
    <source>
        <dbReference type="EMBL" id="KGG80487.1"/>
    </source>
</evidence>
<name>A0A096BHZ2_9FIRM</name>
<organism evidence="11 12">
    <name type="scientific">Caloranaerobacter azorensis H53214</name>
    <dbReference type="NCBI Taxonomy" id="1156417"/>
    <lineage>
        <taxon>Bacteria</taxon>
        <taxon>Bacillati</taxon>
        <taxon>Bacillota</taxon>
        <taxon>Tissierellia</taxon>
        <taxon>Tissierellales</taxon>
        <taxon>Thermohalobacteraceae</taxon>
        <taxon>Caloranaerobacter</taxon>
    </lineage>
</organism>